<feature type="coiled-coil region" evidence="1">
    <location>
        <begin position="150"/>
        <end position="177"/>
    </location>
</feature>
<proteinExistence type="predicted"/>
<protein>
    <submittedName>
        <fullName evidence="4">Uncharacterized protein</fullName>
    </submittedName>
</protein>
<accession>A0ABD0KJW5</accession>
<name>A0ABD0KJW5_9CAEN</name>
<keyword evidence="5" id="KW-1185">Reference proteome</keyword>
<evidence type="ECO:0000313" key="5">
    <source>
        <dbReference type="Proteomes" id="UP001519460"/>
    </source>
</evidence>
<gene>
    <name evidence="4" type="ORF">BaRGS_00021397</name>
</gene>
<evidence type="ECO:0000256" key="1">
    <source>
        <dbReference type="SAM" id="Coils"/>
    </source>
</evidence>
<feature type="signal peptide" evidence="3">
    <location>
        <begin position="1"/>
        <end position="19"/>
    </location>
</feature>
<keyword evidence="1" id="KW-0175">Coiled coil</keyword>
<feature type="chain" id="PRO_5044772752" evidence="3">
    <location>
        <begin position="20"/>
        <end position="574"/>
    </location>
</feature>
<dbReference type="EMBL" id="JACVVK020000166">
    <property type="protein sequence ID" value="KAK7487308.1"/>
    <property type="molecule type" value="Genomic_DNA"/>
</dbReference>
<comment type="caution">
    <text evidence="4">The sequence shown here is derived from an EMBL/GenBank/DDBJ whole genome shotgun (WGS) entry which is preliminary data.</text>
</comment>
<evidence type="ECO:0000313" key="4">
    <source>
        <dbReference type="EMBL" id="KAK7487308.1"/>
    </source>
</evidence>
<evidence type="ECO:0000256" key="2">
    <source>
        <dbReference type="SAM" id="MobiDB-lite"/>
    </source>
</evidence>
<evidence type="ECO:0000256" key="3">
    <source>
        <dbReference type="SAM" id="SignalP"/>
    </source>
</evidence>
<organism evidence="4 5">
    <name type="scientific">Batillaria attramentaria</name>
    <dbReference type="NCBI Taxonomy" id="370345"/>
    <lineage>
        <taxon>Eukaryota</taxon>
        <taxon>Metazoa</taxon>
        <taxon>Spiralia</taxon>
        <taxon>Lophotrochozoa</taxon>
        <taxon>Mollusca</taxon>
        <taxon>Gastropoda</taxon>
        <taxon>Caenogastropoda</taxon>
        <taxon>Sorbeoconcha</taxon>
        <taxon>Cerithioidea</taxon>
        <taxon>Batillariidae</taxon>
        <taxon>Batillaria</taxon>
    </lineage>
</organism>
<reference evidence="4 5" key="1">
    <citation type="journal article" date="2023" name="Sci. Data">
        <title>Genome assembly of the Korean intertidal mud-creeper Batillaria attramentaria.</title>
        <authorList>
            <person name="Patra A.K."/>
            <person name="Ho P.T."/>
            <person name="Jun S."/>
            <person name="Lee S.J."/>
            <person name="Kim Y."/>
            <person name="Won Y.J."/>
        </authorList>
    </citation>
    <scope>NUCLEOTIDE SEQUENCE [LARGE SCALE GENOMIC DNA]</scope>
    <source>
        <strain evidence="4">Wonlab-2016</strain>
    </source>
</reference>
<dbReference type="Proteomes" id="UP001519460">
    <property type="component" value="Unassembled WGS sequence"/>
</dbReference>
<dbReference type="AlphaFoldDB" id="A0ABD0KJW5"/>
<sequence length="574" mass="60759">MKVLLFFIAVAAILSLGASQPARNDDARATSGLHDKADYSYKLSDHGKYSNFANTQRARNRDLPATYGHDKGGYKQSDYAKGYGKPQYGKGYGMPEYGGEYGPPAGYQGGYRYGPRNYGNPYGAGYGYGGVGSQYGPPPQEKEEKKLNPIDKLYENLNDITNQNKFASEAIDALEARLSLMKKFVDQLDIVMFPRLTSEDGNQNSTLERLDEQLTKLMSDLDDLDYRTTDLEHQNMDNVDHTADISSGVTYEKREDVRQTGQVARLHATVNGLKAKLFTVLGNEFQVFGDKVETTAGKLQGSKRREKSRMCEAGTVTLAGFNRAEYIFQSEFEEVPGVLYSVTGLKVNLNALATPYSPGEPNSAGVVVVANPSRRSVTFLAYDLSFGNTAKMSVDIDFQVCTIGPGSQVASSDGVGSLGAASAFGSSTGNVVSSFVPAPAFGGNTENVFMPFDAASASGGATANAVGQNGPSGNGFRSFQAVSAFGDKTGNVVSSFVPPPAFGGNTGSVFMPFDAASASGGTTGSGVGQNSPSSNGFRSFQAVSAFGDKTGNVVSSFVPPPAFGGNTRTVNPLG</sequence>
<feature type="region of interest" description="Disordered" evidence="2">
    <location>
        <begin position="52"/>
        <end position="71"/>
    </location>
</feature>
<keyword evidence="3" id="KW-0732">Signal</keyword>